<evidence type="ECO:0000259" key="2">
    <source>
        <dbReference type="Pfam" id="PF25534"/>
    </source>
</evidence>
<dbReference type="PANTHER" id="PTHR36223:SF1">
    <property type="entry name" value="TRANSCRIPTION ELONGATION FACTOR EAF N-TERMINAL DOMAIN-CONTAINING PROTEIN"/>
    <property type="match status" value="1"/>
</dbReference>
<dbReference type="Pfam" id="PF25534">
    <property type="entry name" value="DUF7918"/>
    <property type="match status" value="1"/>
</dbReference>
<dbReference type="InterPro" id="IPR057678">
    <property type="entry name" value="DUF7918"/>
</dbReference>
<organism evidence="3 4">
    <name type="scientific">Hebeloma cylindrosporum</name>
    <dbReference type="NCBI Taxonomy" id="76867"/>
    <lineage>
        <taxon>Eukaryota</taxon>
        <taxon>Fungi</taxon>
        <taxon>Dikarya</taxon>
        <taxon>Basidiomycota</taxon>
        <taxon>Agaricomycotina</taxon>
        <taxon>Agaricomycetes</taxon>
        <taxon>Agaricomycetidae</taxon>
        <taxon>Agaricales</taxon>
        <taxon>Agaricineae</taxon>
        <taxon>Hymenogastraceae</taxon>
        <taxon>Hebeloma</taxon>
    </lineage>
</organism>
<proteinExistence type="predicted"/>
<sequence length="266" mass="29436">MPGIANYSAWIEVDGKALPEYDIQYSDNGTRATCWVPSEAGKEFIIVYKGTFGESGIGTRVTVDGVFCGGKVIRGGSTSAKYHKGVSTSERTYKPYIFSNCKLTDDDDVLGLTPGLGEIILDVEEVLIKGHIHSAHIPVTLPPLHIHERAKKGIVHGTQLGEEVLRPPRRQMMNKKIRKLVSFAFRYRPMAVLMADGIAPNENNTPRKNKPLAGPEDILDLTLDDDVHASRKKEPKPRKTTDGAVKTEIKKERSITFDNEVIDLTI</sequence>
<feature type="compositionally biased region" description="Basic and acidic residues" evidence="1">
    <location>
        <begin position="237"/>
        <end position="247"/>
    </location>
</feature>
<dbReference type="AlphaFoldDB" id="A0A0C2XSG1"/>
<dbReference type="OrthoDB" id="3364132at2759"/>
<feature type="domain" description="DUF7918" evidence="2">
    <location>
        <begin position="11"/>
        <end position="201"/>
    </location>
</feature>
<reference evidence="3 4" key="1">
    <citation type="submission" date="2014-04" db="EMBL/GenBank/DDBJ databases">
        <authorList>
            <consortium name="DOE Joint Genome Institute"/>
            <person name="Kuo A."/>
            <person name="Gay G."/>
            <person name="Dore J."/>
            <person name="Kohler A."/>
            <person name="Nagy L.G."/>
            <person name="Floudas D."/>
            <person name="Copeland A."/>
            <person name="Barry K.W."/>
            <person name="Cichocki N."/>
            <person name="Veneault-Fourrey C."/>
            <person name="LaButti K."/>
            <person name="Lindquist E.A."/>
            <person name="Lipzen A."/>
            <person name="Lundell T."/>
            <person name="Morin E."/>
            <person name="Murat C."/>
            <person name="Sun H."/>
            <person name="Tunlid A."/>
            <person name="Henrissat B."/>
            <person name="Grigoriev I.V."/>
            <person name="Hibbett D.S."/>
            <person name="Martin F."/>
            <person name="Nordberg H.P."/>
            <person name="Cantor M.N."/>
            <person name="Hua S.X."/>
        </authorList>
    </citation>
    <scope>NUCLEOTIDE SEQUENCE [LARGE SCALE GENOMIC DNA]</scope>
    <source>
        <strain evidence="4">h7</strain>
    </source>
</reference>
<evidence type="ECO:0000313" key="4">
    <source>
        <dbReference type="Proteomes" id="UP000053424"/>
    </source>
</evidence>
<gene>
    <name evidence="3" type="ORF">M413DRAFT_446062</name>
</gene>
<evidence type="ECO:0000256" key="1">
    <source>
        <dbReference type="SAM" id="MobiDB-lite"/>
    </source>
</evidence>
<accession>A0A0C2XSG1</accession>
<dbReference type="HOGENOM" id="CLU_060356_0_1_1"/>
<dbReference type="PANTHER" id="PTHR36223">
    <property type="entry name" value="BETA-LACTAMASE-TYPE TRANSPEPTIDASE FOLD DOMAIN CONTAINING PROTEIN"/>
    <property type="match status" value="1"/>
</dbReference>
<dbReference type="Proteomes" id="UP000053424">
    <property type="component" value="Unassembled WGS sequence"/>
</dbReference>
<keyword evidence="4" id="KW-1185">Reference proteome</keyword>
<name>A0A0C2XSG1_HEBCY</name>
<feature type="region of interest" description="Disordered" evidence="1">
    <location>
        <begin position="223"/>
        <end position="247"/>
    </location>
</feature>
<feature type="region of interest" description="Disordered" evidence="1">
    <location>
        <begin position="198"/>
        <end position="217"/>
    </location>
</feature>
<protein>
    <recommendedName>
        <fullName evidence="2">DUF7918 domain-containing protein</fullName>
    </recommendedName>
</protein>
<dbReference type="STRING" id="686832.A0A0C2XSG1"/>
<reference evidence="4" key="2">
    <citation type="submission" date="2015-01" db="EMBL/GenBank/DDBJ databases">
        <title>Evolutionary Origins and Diversification of the Mycorrhizal Mutualists.</title>
        <authorList>
            <consortium name="DOE Joint Genome Institute"/>
            <consortium name="Mycorrhizal Genomics Consortium"/>
            <person name="Kohler A."/>
            <person name="Kuo A."/>
            <person name="Nagy L.G."/>
            <person name="Floudas D."/>
            <person name="Copeland A."/>
            <person name="Barry K.W."/>
            <person name="Cichocki N."/>
            <person name="Veneault-Fourrey C."/>
            <person name="LaButti K."/>
            <person name="Lindquist E.A."/>
            <person name="Lipzen A."/>
            <person name="Lundell T."/>
            <person name="Morin E."/>
            <person name="Murat C."/>
            <person name="Riley R."/>
            <person name="Ohm R."/>
            <person name="Sun H."/>
            <person name="Tunlid A."/>
            <person name="Henrissat B."/>
            <person name="Grigoriev I.V."/>
            <person name="Hibbett D.S."/>
            <person name="Martin F."/>
        </authorList>
    </citation>
    <scope>NUCLEOTIDE SEQUENCE [LARGE SCALE GENOMIC DNA]</scope>
    <source>
        <strain evidence="4">h7</strain>
    </source>
</reference>
<dbReference type="EMBL" id="KN831782">
    <property type="protein sequence ID" value="KIM40638.1"/>
    <property type="molecule type" value="Genomic_DNA"/>
</dbReference>
<evidence type="ECO:0000313" key="3">
    <source>
        <dbReference type="EMBL" id="KIM40638.1"/>
    </source>
</evidence>